<evidence type="ECO:0000313" key="1">
    <source>
        <dbReference type="EMBL" id="QDP42946.1"/>
    </source>
</evidence>
<evidence type="ECO:0000313" key="2">
    <source>
        <dbReference type="Proteomes" id="UP000317800"/>
    </source>
</evidence>
<gene>
    <name evidence="1" type="ORF">Goe8_c01730</name>
</gene>
<reference evidence="1 2" key="1">
    <citation type="submission" date="2019-06" db="EMBL/GenBank/DDBJ databases">
        <authorList>
            <person name="Hertel R."/>
        </authorList>
    </citation>
    <scope>NUCLEOTIDE SEQUENCE [LARGE SCALE GENOMIC DNA]</scope>
</reference>
<name>A0A516KMY3_9CAUD</name>
<proteinExistence type="predicted"/>
<keyword evidence="2" id="KW-1185">Reference proteome</keyword>
<organism evidence="1 2">
    <name type="scientific">Bacillus phage vB_BmeM-Goe8</name>
    <dbReference type="NCBI Taxonomy" id="2593638"/>
    <lineage>
        <taxon>Viruses</taxon>
        <taxon>Duplodnaviria</taxon>
        <taxon>Heunggongvirae</taxon>
        <taxon>Uroviricota</taxon>
        <taxon>Caudoviricetes</taxon>
        <taxon>Herelleviridae</taxon>
        <taxon>Bastillevirinae</taxon>
        <taxon>Goettingenvirus</taxon>
        <taxon>Goettingenvirus goe8</taxon>
    </lineage>
</organism>
<dbReference type="EMBL" id="MN043729">
    <property type="protein sequence ID" value="QDP42946.1"/>
    <property type="molecule type" value="Genomic_DNA"/>
</dbReference>
<sequence length="101" mass="11763">MINYYNITLKSGANRTVSREEFGDKRLPGLWRWSFTQPKPVVIEFVECQMLASEIAMLETIQVEITEETVDNDTDTNSKNKFSWFRWFTGKEGTVNEDTMA</sequence>
<dbReference type="Proteomes" id="UP000317800">
    <property type="component" value="Segment"/>
</dbReference>
<accession>A0A516KMY3</accession>
<protein>
    <submittedName>
        <fullName evidence="1">Uncharacterized protein</fullName>
    </submittedName>
</protein>